<dbReference type="GO" id="GO:0016301">
    <property type="term" value="F:kinase activity"/>
    <property type="evidence" value="ECO:0007669"/>
    <property type="project" value="UniProtKB-KW"/>
</dbReference>
<dbReference type="GO" id="GO:0046872">
    <property type="term" value="F:metal ion binding"/>
    <property type="evidence" value="ECO:0007669"/>
    <property type="project" value="UniProtKB-KW"/>
</dbReference>
<keyword evidence="7" id="KW-0460">Magnesium</keyword>
<organism evidence="9 10">
    <name type="scientific">Oryza sativa subsp. indica</name>
    <name type="common">Rice</name>
    <dbReference type="NCBI Taxonomy" id="39946"/>
    <lineage>
        <taxon>Eukaryota</taxon>
        <taxon>Viridiplantae</taxon>
        <taxon>Streptophyta</taxon>
        <taxon>Embryophyta</taxon>
        <taxon>Tracheophyta</taxon>
        <taxon>Spermatophyta</taxon>
        <taxon>Magnoliopsida</taxon>
        <taxon>Liliopsida</taxon>
        <taxon>Poales</taxon>
        <taxon>Poaceae</taxon>
        <taxon>BOP clade</taxon>
        <taxon>Oryzoideae</taxon>
        <taxon>Oryzeae</taxon>
        <taxon>Oryzinae</taxon>
        <taxon>Oryza</taxon>
        <taxon>Oryza sativa</taxon>
    </lineage>
</organism>
<evidence type="ECO:0000256" key="7">
    <source>
        <dbReference type="ARBA" id="ARBA00022842"/>
    </source>
</evidence>
<dbReference type="PANTHER" id="PTHR47453">
    <property type="entry name" value="PHOSPHOGLUCAN, WATER DIKINASE, CHLOROPLASTIC"/>
    <property type="match status" value="1"/>
</dbReference>
<comment type="cofactor">
    <cofactor evidence="1">
        <name>Mg(2+)</name>
        <dbReference type="ChEBI" id="CHEBI:18420"/>
    </cofactor>
</comment>
<dbReference type="PANTHER" id="PTHR47453:SF1">
    <property type="entry name" value="PHOSPHOGLUCAN, WATER DIKINASE, CHLOROPLASTIC"/>
    <property type="match status" value="1"/>
</dbReference>
<evidence type="ECO:0000256" key="2">
    <source>
        <dbReference type="ARBA" id="ARBA00022679"/>
    </source>
</evidence>
<evidence type="ECO:0000313" key="9">
    <source>
        <dbReference type="EMBL" id="EAY82846.1"/>
    </source>
</evidence>
<keyword evidence="10" id="KW-1185">Reference proteome</keyword>
<dbReference type="InterPro" id="IPR054481">
    <property type="entry name" value="GWD1_pHisD"/>
</dbReference>
<dbReference type="HOGENOM" id="CLU_1605407_0_0_1"/>
<dbReference type="Proteomes" id="UP000007015">
    <property type="component" value="Chromosome 12"/>
</dbReference>
<sequence>MALPGRRGFACRGRSAASAAERHELKSSGKTGRTKISGAIIFWDQTFSVALLQKAIREVLGSTGWDVLVPGVAHGTLMRVERILPGSLPSSVKEPVVLIVDKADGDEEVKAAGDNIVGVILLQELPHLSHLGVRARQENVVFVTCEYDDTVTDVYLLEGKYIRLKF</sequence>
<dbReference type="AlphaFoldDB" id="A2ZJR2"/>
<evidence type="ECO:0000256" key="6">
    <source>
        <dbReference type="ARBA" id="ARBA00022840"/>
    </source>
</evidence>
<keyword evidence="6" id="KW-0067">ATP-binding</keyword>
<dbReference type="Gramene" id="BGIOSGA036336-TA">
    <property type="protein sequence ID" value="BGIOSGA036336-PA"/>
    <property type="gene ID" value="BGIOSGA036336"/>
</dbReference>
<keyword evidence="4" id="KW-0547">Nucleotide-binding</keyword>
<evidence type="ECO:0000256" key="3">
    <source>
        <dbReference type="ARBA" id="ARBA00022723"/>
    </source>
</evidence>
<keyword evidence="3" id="KW-0479">Metal-binding</keyword>
<dbReference type="GO" id="GO:0005524">
    <property type="term" value="F:ATP binding"/>
    <property type="evidence" value="ECO:0007669"/>
    <property type="project" value="UniProtKB-KW"/>
</dbReference>
<dbReference type="EMBL" id="CM000137">
    <property type="protein sequence ID" value="EAY82846.1"/>
    <property type="molecule type" value="Genomic_DNA"/>
</dbReference>
<protein>
    <recommendedName>
        <fullName evidence="8">Alpha-glucan water dikinase phosphohistidine-like domain-containing protein</fullName>
    </recommendedName>
</protein>
<accession>A2ZJR2</accession>
<dbReference type="Pfam" id="PF22973">
    <property type="entry name" value="GWD1_pHisD"/>
    <property type="match status" value="1"/>
</dbReference>
<evidence type="ECO:0000256" key="5">
    <source>
        <dbReference type="ARBA" id="ARBA00022777"/>
    </source>
</evidence>
<proteinExistence type="predicted"/>
<reference evidence="9 10" key="1">
    <citation type="journal article" date="2005" name="PLoS Biol.">
        <title>The genomes of Oryza sativa: a history of duplications.</title>
        <authorList>
            <person name="Yu J."/>
            <person name="Wang J."/>
            <person name="Lin W."/>
            <person name="Li S."/>
            <person name="Li H."/>
            <person name="Zhou J."/>
            <person name="Ni P."/>
            <person name="Dong W."/>
            <person name="Hu S."/>
            <person name="Zeng C."/>
            <person name="Zhang J."/>
            <person name="Zhang Y."/>
            <person name="Li R."/>
            <person name="Xu Z."/>
            <person name="Li S."/>
            <person name="Li X."/>
            <person name="Zheng H."/>
            <person name="Cong L."/>
            <person name="Lin L."/>
            <person name="Yin J."/>
            <person name="Geng J."/>
            <person name="Li G."/>
            <person name="Shi J."/>
            <person name="Liu J."/>
            <person name="Lv H."/>
            <person name="Li J."/>
            <person name="Wang J."/>
            <person name="Deng Y."/>
            <person name="Ran L."/>
            <person name="Shi X."/>
            <person name="Wang X."/>
            <person name="Wu Q."/>
            <person name="Li C."/>
            <person name="Ren X."/>
            <person name="Wang J."/>
            <person name="Wang X."/>
            <person name="Li D."/>
            <person name="Liu D."/>
            <person name="Zhang X."/>
            <person name="Ji Z."/>
            <person name="Zhao W."/>
            <person name="Sun Y."/>
            <person name="Zhang Z."/>
            <person name="Bao J."/>
            <person name="Han Y."/>
            <person name="Dong L."/>
            <person name="Ji J."/>
            <person name="Chen P."/>
            <person name="Wu S."/>
            <person name="Liu J."/>
            <person name="Xiao Y."/>
            <person name="Bu D."/>
            <person name="Tan J."/>
            <person name="Yang L."/>
            <person name="Ye C."/>
            <person name="Zhang J."/>
            <person name="Xu J."/>
            <person name="Zhou Y."/>
            <person name="Yu Y."/>
            <person name="Zhang B."/>
            <person name="Zhuang S."/>
            <person name="Wei H."/>
            <person name="Liu B."/>
            <person name="Lei M."/>
            <person name="Yu H."/>
            <person name="Li Y."/>
            <person name="Xu H."/>
            <person name="Wei S."/>
            <person name="He X."/>
            <person name="Fang L."/>
            <person name="Zhang Z."/>
            <person name="Zhang Y."/>
            <person name="Huang X."/>
            <person name="Su Z."/>
            <person name="Tong W."/>
            <person name="Li J."/>
            <person name="Tong Z."/>
            <person name="Li S."/>
            <person name="Ye J."/>
            <person name="Wang L."/>
            <person name="Fang L."/>
            <person name="Lei T."/>
            <person name="Chen C."/>
            <person name="Chen H."/>
            <person name="Xu Z."/>
            <person name="Li H."/>
            <person name="Huang H."/>
            <person name="Zhang F."/>
            <person name="Xu H."/>
            <person name="Li N."/>
            <person name="Zhao C."/>
            <person name="Li S."/>
            <person name="Dong L."/>
            <person name="Huang Y."/>
            <person name="Li L."/>
            <person name="Xi Y."/>
            <person name="Qi Q."/>
            <person name="Li W."/>
            <person name="Zhang B."/>
            <person name="Hu W."/>
            <person name="Zhang Y."/>
            <person name="Tian X."/>
            <person name="Jiao Y."/>
            <person name="Liang X."/>
            <person name="Jin J."/>
            <person name="Gao L."/>
            <person name="Zheng W."/>
            <person name="Hao B."/>
            <person name="Liu S."/>
            <person name="Wang W."/>
            <person name="Yuan L."/>
            <person name="Cao M."/>
            <person name="McDermott J."/>
            <person name="Samudrala R."/>
            <person name="Wang J."/>
            <person name="Wong G.K."/>
            <person name="Yang H."/>
        </authorList>
    </citation>
    <scope>NUCLEOTIDE SEQUENCE [LARGE SCALE GENOMIC DNA]</scope>
    <source>
        <strain evidence="10">cv. 93-11</strain>
    </source>
</reference>
<evidence type="ECO:0000256" key="4">
    <source>
        <dbReference type="ARBA" id="ARBA00022741"/>
    </source>
</evidence>
<keyword evidence="5" id="KW-0418">Kinase</keyword>
<evidence type="ECO:0000259" key="8">
    <source>
        <dbReference type="Pfam" id="PF22973"/>
    </source>
</evidence>
<name>A2ZJR2_ORYSI</name>
<feature type="domain" description="Alpha-glucan water dikinase phosphohistidine-like" evidence="8">
    <location>
        <begin position="65"/>
        <end position="165"/>
    </location>
</feature>
<evidence type="ECO:0000313" key="10">
    <source>
        <dbReference type="Proteomes" id="UP000007015"/>
    </source>
</evidence>
<evidence type="ECO:0000256" key="1">
    <source>
        <dbReference type="ARBA" id="ARBA00001946"/>
    </source>
</evidence>
<keyword evidence="2" id="KW-0808">Transferase</keyword>
<gene>
    <name evidence="9" type="ORF">OsI_38057</name>
</gene>
<dbReference type="STRING" id="39946.A2ZJR2"/>